<dbReference type="EMBL" id="BSYO01000021">
    <property type="protein sequence ID" value="GMH19958.1"/>
    <property type="molecule type" value="Genomic_DNA"/>
</dbReference>
<organism evidence="1 2">
    <name type="scientific">Nepenthes gracilis</name>
    <name type="common">Slender pitcher plant</name>
    <dbReference type="NCBI Taxonomy" id="150966"/>
    <lineage>
        <taxon>Eukaryota</taxon>
        <taxon>Viridiplantae</taxon>
        <taxon>Streptophyta</taxon>
        <taxon>Embryophyta</taxon>
        <taxon>Tracheophyta</taxon>
        <taxon>Spermatophyta</taxon>
        <taxon>Magnoliopsida</taxon>
        <taxon>eudicotyledons</taxon>
        <taxon>Gunneridae</taxon>
        <taxon>Pentapetalae</taxon>
        <taxon>Caryophyllales</taxon>
        <taxon>Nepenthaceae</taxon>
        <taxon>Nepenthes</taxon>
    </lineage>
</organism>
<dbReference type="Proteomes" id="UP001279734">
    <property type="component" value="Unassembled WGS sequence"/>
</dbReference>
<accession>A0AAD3SZ43</accession>
<sequence>MIEPSIDYGLSVDHLFDPLGFIYVLLACSIRQISPVGVIQFLAPKTCIASYSSMLGVLKSSFMSLEYYSGSSTVAALAS</sequence>
<dbReference type="AlphaFoldDB" id="A0AAD3SZ43"/>
<evidence type="ECO:0000313" key="1">
    <source>
        <dbReference type="EMBL" id="GMH19958.1"/>
    </source>
</evidence>
<keyword evidence="2" id="KW-1185">Reference proteome</keyword>
<gene>
    <name evidence="1" type="ORF">Nepgr_021799</name>
</gene>
<evidence type="ECO:0000313" key="2">
    <source>
        <dbReference type="Proteomes" id="UP001279734"/>
    </source>
</evidence>
<protein>
    <submittedName>
        <fullName evidence="1">Uncharacterized protein</fullName>
    </submittedName>
</protein>
<proteinExistence type="predicted"/>
<comment type="caution">
    <text evidence="1">The sequence shown here is derived from an EMBL/GenBank/DDBJ whole genome shotgun (WGS) entry which is preliminary data.</text>
</comment>
<name>A0AAD3SZ43_NEPGR</name>
<reference evidence="1" key="1">
    <citation type="submission" date="2023-05" db="EMBL/GenBank/DDBJ databases">
        <title>Nepenthes gracilis genome sequencing.</title>
        <authorList>
            <person name="Fukushima K."/>
        </authorList>
    </citation>
    <scope>NUCLEOTIDE SEQUENCE</scope>
    <source>
        <strain evidence="1">SING2019-196</strain>
    </source>
</reference>